<reference evidence="2 3" key="1">
    <citation type="submission" date="2012-12" db="EMBL/GenBank/DDBJ databases">
        <title>Whole genome shotgun sequence of Gordonia aichiensis NBRC 108223.</title>
        <authorList>
            <person name="Isaki-Nakamura S."/>
            <person name="Hosoyama A."/>
            <person name="Tsuchikane K."/>
            <person name="Ando Y."/>
            <person name="Baba S."/>
            <person name="Ohji S."/>
            <person name="Hamada M."/>
            <person name="Tamura T."/>
            <person name="Yamazoe A."/>
            <person name="Yamazaki S."/>
            <person name="Fujita N."/>
        </authorList>
    </citation>
    <scope>NUCLEOTIDE SEQUENCE [LARGE SCALE GENOMIC DNA]</scope>
    <source>
        <strain evidence="2 3">NBRC 108223</strain>
    </source>
</reference>
<feature type="chain" id="PRO_5003979532" description="Secreted protein" evidence="1">
    <location>
        <begin position="42"/>
        <end position="307"/>
    </location>
</feature>
<protein>
    <recommendedName>
        <fullName evidence="4">Secreted protein</fullName>
    </recommendedName>
</protein>
<keyword evidence="1" id="KW-0732">Signal</keyword>
<gene>
    <name evidence="2" type="ORF">GOACH_03_05810</name>
</gene>
<name>L7KIN6_9ACTN</name>
<sequence length="307" mass="31168">MMSARRTMTGDREHSRRRVRTGIAGATIAAAMVFVPATASAAPDLPTAPTTLAPDPQALGSVPLDHELAEAVKALKAAGVDQLALKAAEAVKSSLGQLSTADIESKLNTLSVALGGSSASREVSATATPAAGSDIESVLKTLGIQPFSPAIAPFCATPTDDNPLGIVTAAAGAAPGPWPIRSEQMKAVEPLAPLLTLIPGITLPKKLNLVDKGETAFAFVPTTVGTATTDDGQMQVAWFNASTLQGGFEKLTAVDPRTKALLPLLSGVRLAPVKTGSGTILAAIYGTSSNAGHSCFFLPAVGVVNAK</sequence>
<keyword evidence="3" id="KW-1185">Reference proteome</keyword>
<dbReference type="STRING" id="1220583.GOACH_03_05810"/>
<dbReference type="AlphaFoldDB" id="L7KIN6"/>
<organism evidence="2 3">
    <name type="scientific">Gordonia aichiensis NBRC 108223</name>
    <dbReference type="NCBI Taxonomy" id="1220583"/>
    <lineage>
        <taxon>Bacteria</taxon>
        <taxon>Bacillati</taxon>
        <taxon>Actinomycetota</taxon>
        <taxon>Actinomycetes</taxon>
        <taxon>Mycobacteriales</taxon>
        <taxon>Gordoniaceae</taxon>
        <taxon>Gordonia</taxon>
    </lineage>
</organism>
<accession>L7KIN6</accession>
<dbReference type="EMBL" id="BANR01000003">
    <property type="protein sequence ID" value="GAC47558.1"/>
    <property type="molecule type" value="Genomic_DNA"/>
</dbReference>
<evidence type="ECO:0000256" key="1">
    <source>
        <dbReference type="SAM" id="SignalP"/>
    </source>
</evidence>
<evidence type="ECO:0000313" key="2">
    <source>
        <dbReference type="EMBL" id="GAC47558.1"/>
    </source>
</evidence>
<feature type="signal peptide" evidence="1">
    <location>
        <begin position="1"/>
        <end position="41"/>
    </location>
</feature>
<evidence type="ECO:0008006" key="4">
    <source>
        <dbReference type="Google" id="ProtNLM"/>
    </source>
</evidence>
<dbReference type="RefSeq" id="WP_005171119.1">
    <property type="nucleotide sequence ID" value="NZ_BANR01000003.1"/>
</dbReference>
<dbReference type="Proteomes" id="UP000010988">
    <property type="component" value="Unassembled WGS sequence"/>
</dbReference>
<proteinExistence type="predicted"/>
<evidence type="ECO:0000313" key="3">
    <source>
        <dbReference type="Proteomes" id="UP000010988"/>
    </source>
</evidence>
<comment type="caution">
    <text evidence="2">The sequence shown here is derived from an EMBL/GenBank/DDBJ whole genome shotgun (WGS) entry which is preliminary data.</text>
</comment>
<dbReference type="eggNOG" id="ENOG5033T5F">
    <property type="taxonomic scope" value="Bacteria"/>
</dbReference>